<dbReference type="Proteomes" id="UP000634136">
    <property type="component" value="Unassembled WGS sequence"/>
</dbReference>
<name>A0A834XD55_9FABA</name>
<comment type="caution">
    <text evidence="1">The sequence shown here is derived from an EMBL/GenBank/DDBJ whole genome shotgun (WGS) entry which is preliminary data.</text>
</comment>
<gene>
    <name evidence="1" type="ORF">G2W53_004417</name>
</gene>
<dbReference type="AlphaFoldDB" id="A0A834XD55"/>
<organism evidence="1 2">
    <name type="scientific">Senna tora</name>
    <dbReference type="NCBI Taxonomy" id="362788"/>
    <lineage>
        <taxon>Eukaryota</taxon>
        <taxon>Viridiplantae</taxon>
        <taxon>Streptophyta</taxon>
        <taxon>Embryophyta</taxon>
        <taxon>Tracheophyta</taxon>
        <taxon>Spermatophyta</taxon>
        <taxon>Magnoliopsida</taxon>
        <taxon>eudicotyledons</taxon>
        <taxon>Gunneridae</taxon>
        <taxon>Pentapetalae</taxon>
        <taxon>rosids</taxon>
        <taxon>fabids</taxon>
        <taxon>Fabales</taxon>
        <taxon>Fabaceae</taxon>
        <taxon>Caesalpinioideae</taxon>
        <taxon>Cassia clade</taxon>
        <taxon>Senna</taxon>
    </lineage>
</organism>
<dbReference type="EMBL" id="JAAIUW010000002">
    <property type="protein sequence ID" value="KAF7842119.1"/>
    <property type="molecule type" value="Genomic_DNA"/>
</dbReference>
<protein>
    <submittedName>
        <fullName evidence="1">Uncharacterized protein</fullName>
    </submittedName>
</protein>
<proteinExistence type="predicted"/>
<evidence type="ECO:0000313" key="2">
    <source>
        <dbReference type="Proteomes" id="UP000634136"/>
    </source>
</evidence>
<evidence type="ECO:0000313" key="1">
    <source>
        <dbReference type="EMBL" id="KAF7842119.1"/>
    </source>
</evidence>
<accession>A0A834XD55</accession>
<reference evidence="1" key="1">
    <citation type="submission" date="2020-09" db="EMBL/GenBank/DDBJ databases">
        <title>Genome-Enabled Discovery of Anthraquinone Biosynthesis in Senna tora.</title>
        <authorList>
            <person name="Kang S.-H."/>
            <person name="Pandey R.P."/>
            <person name="Lee C.-M."/>
            <person name="Sim J.-S."/>
            <person name="Jeong J.-T."/>
            <person name="Choi B.-S."/>
            <person name="Jung M."/>
            <person name="Ginzburg D."/>
            <person name="Zhao K."/>
            <person name="Won S.Y."/>
            <person name="Oh T.-J."/>
            <person name="Yu Y."/>
            <person name="Kim N.-H."/>
            <person name="Lee O.R."/>
            <person name="Lee T.-H."/>
            <person name="Bashyal P."/>
            <person name="Kim T.-S."/>
            <person name="Lee W.-H."/>
            <person name="Kawkins C."/>
            <person name="Kim C.-K."/>
            <person name="Kim J.S."/>
            <person name="Ahn B.O."/>
            <person name="Rhee S.Y."/>
            <person name="Sohng J.K."/>
        </authorList>
    </citation>
    <scope>NUCLEOTIDE SEQUENCE</scope>
    <source>
        <tissue evidence="1">Leaf</tissue>
    </source>
</reference>
<sequence length="90" mass="10344">MLLSQEKYSVEWILLEILVAIAEQRRTLVFILKCRNKAMSPSCHWSWEALRMGRMGRGGGLRTADAHPSTTAFLFCHIFDFPLELTAMED</sequence>
<keyword evidence="2" id="KW-1185">Reference proteome</keyword>